<evidence type="ECO:0000313" key="7">
    <source>
        <dbReference type="Proteomes" id="UP000054761"/>
    </source>
</evidence>
<keyword evidence="6" id="KW-0560">Oxidoreductase</keyword>
<proteinExistence type="inferred from homology"/>
<evidence type="ECO:0000259" key="5">
    <source>
        <dbReference type="Pfam" id="PF13761"/>
    </source>
</evidence>
<dbReference type="Pfam" id="PF01494">
    <property type="entry name" value="FAD_binding_3"/>
    <property type="match status" value="1"/>
</dbReference>
<dbReference type="AlphaFoldDB" id="A0A0W0VFZ2"/>
<dbReference type="Proteomes" id="UP000054761">
    <property type="component" value="Unassembled WGS sequence"/>
</dbReference>
<comment type="caution">
    <text evidence="6">The sequence shown here is derived from an EMBL/GenBank/DDBJ whole genome shotgun (WGS) entry which is preliminary data.</text>
</comment>
<evidence type="ECO:0000313" key="6">
    <source>
        <dbReference type="EMBL" id="KTD19068.1"/>
    </source>
</evidence>
<dbReference type="GO" id="GO:0016491">
    <property type="term" value="F:oxidoreductase activity"/>
    <property type="evidence" value="ECO:0007669"/>
    <property type="project" value="UniProtKB-KW"/>
</dbReference>
<gene>
    <name evidence="6" type="ORF">Lisr_2116</name>
</gene>
<dbReference type="InterPro" id="IPR025311">
    <property type="entry name" value="DUF4166"/>
</dbReference>
<evidence type="ECO:0000256" key="1">
    <source>
        <dbReference type="ARBA" id="ARBA00009353"/>
    </source>
</evidence>
<dbReference type="EC" id="1.14.13.90" evidence="6"/>
<feature type="domain" description="DUF4166" evidence="5">
    <location>
        <begin position="212"/>
        <end position="375"/>
    </location>
</feature>
<dbReference type="Gene3D" id="3.50.50.60">
    <property type="entry name" value="FAD/NAD(P)-binding domain"/>
    <property type="match status" value="1"/>
</dbReference>
<dbReference type="Pfam" id="PF08338">
    <property type="entry name" value="DUF1731"/>
    <property type="match status" value="1"/>
</dbReference>
<organism evidence="6 7">
    <name type="scientific">Legionella israelensis</name>
    <dbReference type="NCBI Taxonomy" id="454"/>
    <lineage>
        <taxon>Bacteria</taxon>
        <taxon>Pseudomonadati</taxon>
        <taxon>Pseudomonadota</taxon>
        <taxon>Gammaproteobacteria</taxon>
        <taxon>Legionellales</taxon>
        <taxon>Legionellaceae</taxon>
        <taxon>Legionella</taxon>
    </lineage>
</organism>
<dbReference type="InterPro" id="IPR036188">
    <property type="entry name" value="FAD/NAD-bd_sf"/>
</dbReference>
<dbReference type="InterPro" id="IPR010099">
    <property type="entry name" value="SDR39U1"/>
</dbReference>
<dbReference type="STRING" id="454.Lisr_2116"/>
<dbReference type="NCBIfam" id="TIGR01777">
    <property type="entry name" value="yfcH"/>
    <property type="match status" value="1"/>
</dbReference>
<feature type="domain" description="FAD-binding" evidence="3">
    <location>
        <begin position="58"/>
        <end position="117"/>
    </location>
</feature>
<dbReference type="OrthoDB" id="9801773at2"/>
<dbReference type="Pfam" id="PF01370">
    <property type="entry name" value="Epimerase"/>
    <property type="match status" value="1"/>
</dbReference>
<dbReference type="Gene3D" id="3.40.50.720">
    <property type="entry name" value="NAD(P)-binding Rossmann-like Domain"/>
    <property type="match status" value="1"/>
</dbReference>
<dbReference type="InterPro" id="IPR002938">
    <property type="entry name" value="FAD-bd"/>
</dbReference>
<sequence>MTPLLKSQPEFTAVYGHNHAHPGEVAVDYEELINLTYKILRTDIAKIEGLDKFPWTSRDRRILLMGDSAHATAPNIAQGAGLCIEDAACLVSKLNRVDYLQGLSEYEQERKPRAKTVQNVADFIATAGQVKNPLLKTLRNRVLRATTLLTPMLQRRIFEYVVSYSLGGSTKARFWQAPPLFIVDDAPTSLIARVFPDFPLLDNHIKDFKTSKTGGSGFGVVTIEKPTFLSKLIGFFAGFPKEMQKQPFYAEVFNLSQDFQLWRRIFGYKTPLQKTYQTTHSLYCRFNRCMYLSEGFGGYLDKVFQFIYNIKFQSDKSLMYESQGITFFDSFKIPIPSFLSPKSVWTEKPIEKGWEFDGRVSFPIIGTLFHYYGYFQIEQTDSVKNGRVIIAGGSGMIGREVCLEFIKKGYDVYCLSRSSNTRLNIEGVKVRLIDEDWSDLIDKNTIILNLSGANPGAKRWTLSVKSEIATSRFRVIDTIIHNIDRAQEKPLKYLQASAVGFYGHAGDAVLTEESKPIPGGESGTKFRVKVCKEIESRAEKAKCNVTHLRIGHVLSNTGGLLHYLRLSGFFYIGKFGSGNQFVPFVHIQDVARAIEFIAHNRNIIDGAINITAPKPCRNYEMLKELRLVKWGQGLPMPKSVLKLLIGQSSVVLTDSEQVQPKRLLERGFEFNYKTIQEALHGLQ</sequence>
<dbReference type="InterPro" id="IPR001509">
    <property type="entry name" value="Epimerase_deHydtase"/>
</dbReference>
<dbReference type="InterPro" id="IPR013549">
    <property type="entry name" value="DUF1731"/>
</dbReference>
<comment type="similarity">
    <text evidence="1">Belongs to the NAD(P)-dependent epimerase/dehydratase family. SDR39U1 subfamily.</text>
</comment>
<dbReference type="RefSeq" id="WP_082636557.1">
    <property type="nucleotide sequence ID" value="NZ_CAAAJA010000135.1"/>
</dbReference>
<dbReference type="PANTHER" id="PTHR11092">
    <property type="entry name" value="SUGAR NUCLEOTIDE EPIMERASE RELATED"/>
    <property type="match status" value="1"/>
</dbReference>
<feature type="domain" description="DUF1731" evidence="4">
    <location>
        <begin position="636"/>
        <end position="680"/>
    </location>
</feature>
<name>A0A0W0VFZ2_9GAMM</name>
<protein>
    <submittedName>
        <fullName evidence="6">NAD dependent epimerase/dehydratase</fullName>
        <ecNumber evidence="6">1.14.13.90</ecNumber>
    </submittedName>
</protein>
<accession>A0A0W0VFZ2</accession>
<dbReference type="InterPro" id="IPR036291">
    <property type="entry name" value="NAD(P)-bd_dom_sf"/>
</dbReference>
<dbReference type="EMBL" id="LNYH01000117">
    <property type="protein sequence ID" value="KTD19068.1"/>
    <property type="molecule type" value="Genomic_DNA"/>
</dbReference>
<keyword evidence="7" id="KW-1185">Reference proteome</keyword>
<evidence type="ECO:0000259" key="2">
    <source>
        <dbReference type="Pfam" id="PF01370"/>
    </source>
</evidence>
<dbReference type="Pfam" id="PF13761">
    <property type="entry name" value="DUF4166"/>
    <property type="match status" value="1"/>
</dbReference>
<evidence type="ECO:0000259" key="3">
    <source>
        <dbReference type="Pfam" id="PF01494"/>
    </source>
</evidence>
<dbReference type="PANTHER" id="PTHR11092:SF0">
    <property type="entry name" value="EPIMERASE FAMILY PROTEIN SDR39U1"/>
    <property type="match status" value="1"/>
</dbReference>
<reference evidence="6 7" key="1">
    <citation type="submission" date="2015-11" db="EMBL/GenBank/DDBJ databases">
        <title>Genomic analysis of 38 Legionella species identifies large and diverse effector repertoires.</title>
        <authorList>
            <person name="Burstein D."/>
            <person name="Amaro F."/>
            <person name="Zusman T."/>
            <person name="Lifshitz Z."/>
            <person name="Cohen O."/>
            <person name="Gilbert J.A."/>
            <person name="Pupko T."/>
            <person name="Shuman H.A."/>
            <person name="Segal G."/>
        </authorList>
    </citation>
    <scope>NUCLEOTIDE SEQUENCE [LARGE SCALE GENOMIC DNA]</scope>
    <source>
        <strain evidence="6 7">Bercovier 4</strain>
    </source>
</reference>
<evidence type="ECO:0000259" key="4">
    <source>
        <dbReference type="Pfam" id="PF08338"/>
    </source>
</evidence>
<dbReference type="SUPFAM" id="SSF51905">
    <property type="entry name" value="FAD/NAD(P)-binding domain"/>
    <property type="match status" value="1"/>
</dbReference>
<dbReference type="GO" id="GO:0071949">
    <property type="term" value="F:FAD binding"/>
    <property type="evidence" value="ECO:0007669"/>
    <property type="project" value="InterPro"/>
</dbReference>
<dbReference type="SUPFAM" id="SSF51735">
    <property type="entry name" value="NAD(P)-binding Rossmann-fold domains"/>
    <property type="match status" value="1"/>
</dbReference>
<dbReference type="PATRIC" id="fig|454.4.peg.2305"/>
<feature type="domain" description="NAD-dependent epimerase/dehydratase" evidence="2">
    <location>
        <begin position="388"/>
        <end position="609"/>
    </location>
</feature>